<evidence type="ECO:0000256" key="2">
    <source>
        <dbReference type="SAM" id="Phobius"/>
    </source>
</evidence>
<dbReference type="Proteomes" id="UP001576784">
    <property type="component" value="Unassembled WGS sequence"/>
</dbReference>
<reference evidence="3 4" key="1">
    <citation type="submission" date="2024-09" db="EMBL/GenBank/DDBJ databases">
        <title>Floridaenema gen nov. (Aerosakkonemataceae, Aerosakkonematales ord. nov., Cyanobacteria) from benthic tropical and subtropical fresh waters, with the description of four new species.</title>
        <authorList>
            <person name="Moretto J.A."/>
            <person name="Berthold D.E."/>
            <person name="Lefler F.W."/>
            <person name="Huang I.-S."/>
            <person name="Laughinghouse H. IV."/>
        </authorList>
    </citation>
    <scope>NUCLEOTIDE SEQUENCE [LARGE SCALE GENOMIC DNA]</scope>
    <source>
        <strain evidence="3 4">BLCC-F50</strain>
    </source>
</reference>
<evidence type="ECO:0000313" key="4">
    <source>
        <dbReference type="Proteomes" id="UP001576784"/>
    </source>
</evidence>
<gene>
    <name evidence="3" type="ORF">ACE1CI_05195</name>
</gene>
<keyword evidence="2" id="KW-0472">Membrane</keyword>
<keyword evidence="4" id="KW-1185">Reference proteome</keyword>
<feature type="transmembrane region" description="Helical" evidence="2">
    <location>
        <begin position="588"/>
        <end position="609"/>
    </location>
</feature>
<keyword evidence="1" id="KW-0175">Coiled coil</keyword>
<evidence type="ECO:0000256" key="1">
    <source>
        <dbReference type="SAM" id="Coils"/>
    </source>
</evidence>
<evidence type="ECO:0000313" key="3">
    <source>
        <dbReference type="EMBL" id="MFB2892324.1"/>
    </source>
</evidence>
<sequence length="631" mass="69458">MRRFQRLLLFFLAGLILVLSPAVDFHRSVFPAEVAESTPPTTQIQGVELPDLGQITFSTLPPIAESGSFSVPPEVVQALGYDPSRSWSAGQTAEDYLKLGDFQESFQLQKYNLETFATMGGASLENARLSDFELLNRQTIGDLVTAVPGLSDRKIAEVPPIADLLSQSAIGAFNPMQTLGFVAQKSDLAQLSLGGIDLTIYDLNSIPGIKFTPLETFREWQNTLLKGIPGLKDIPWSQFLNPVTLSGGIGKVDVVLGSTEKNRAYTISGSYKEGFQVPCLQESCPHIEMAGLPLLKGRQWISGKAQKVKGGHGILGLVNGGKEPTGRHPFGNAFKVVLTATKEAEAKAEFGLYFRFCAKTKFVDLGCTPYIIGPIPWIPAKEKDWIFLGFLEGIDKKAEAFKKPQTVGTPPINGNPLLPAENSVPTSVQNLHAEQLNFDPNAVNFSDHSTGVDTVEGNIGDKEDSVNLDPGNNLTDEKKKFCGNLFGEIEKLVNELRERAEELIRDEHHLQWKYGSKSNPHPIYGSVEGHKEQYEGKRTRLKNKIDDWDKNDCNSTNNRITQDVRDWAYKRAPDPVWQPPTTDDLPDFAKTLGIVVVGVFLVVVLLFFLPEEIITAIIGLAAKFGLKLLKL</sequence>
<comment type="caution">
    <text evidence="3">The sequence shown here is derived from an EMBL/GenBank/DDBJ whole genome shotgun (WGS) entry which is preliminary data.</text>
</comment>
<feature type="coiled-coil region" evidence="1">
    <location>
        <begin position="486"/>
        <end position="551"/>
    </location>
</feature>
<keyword evidence="2" id="KW-0812">Transmembrane</keyword>
<dbReference type="EMBL" id="JBHFNR010000031">
    <property type="protein sequence ID" value="MFB2892324.1"/>
    <property type="molecule type" value="Genomic_DNA"/>
</dbReference>
<organism evidence="3 4">
    <name type="scientific">Floridaenema flaviceps BLCC-F50</name>
    <dbReference type="NCBI Taxonomy" id="3153642"/>
    <lineage>
        <taxon>Bacteria</taxon>
        <taxon>Bacillati</taxon>
        <taxon>Cyanobacteriota</taxon>
        <taxon>Cyanophyceae</taxon>
        <taxon>Oscillatoriophycideae</taxon>
        <taxon>Aerosakkonematales</taxon>
        <taxon>Aerosakkonemataceae</taxon>
        <taxon>Floridanema</taxon>
        <taxon>Floridanema flaviceps</taxon>
    </lineage>
</organism>
<accession>A0ABV4XMX2</accession>
<proteinExistence type="predicted"/>
<name>A0ABV4XMX2_9CYAN</name>
<dbReference type="RefSeq" id="WP_413261996.1">
    <property type="nucleotide sequence ID" value="NZ_JBHFNR010000031.1"/>
</dbReference>
<keyword evidence="2" id="KW-1133">Transmembrane helix</keyword>
<protein>
    <submittedName>
        <fullName evidence="3">Uncharacterized protein</fullName>
    </submittedName>
</protein>